<proteinExistence type="predicted"/>
<dbReference type="KEGG" id="osn:115228591"/>
<sequence>MHCMGTISSTHLEQKPSVLFMGSYSSGKTSAIKYLLQIDIAELRVGPEPTTDIFHVLTYGEKQVTVGGIILMNDPHFGFQNFFPHNKDIARQFQLTRINNMCLKAMDIIDSPGFLSGDNMDVHRGYDLPGVLTELATRTTRIYMMMDVFKVDFSSECKDTLRQMRPMLGKMRLIFNKADYIDEVNLMRLYGAFIKSIDAVKFLLKNVVPNVLGKLNAILNEFDQDKIEGGVFGIVNASNKLIEKEVENSLCITAEHIEKADKIFATFQIVDGRADSAQIKPIMMESKLPYESLAKIWELSCNTFDGKMDIFEWRIASFLIFHLTNGNVLPATLPVNLRASSMRSEADSEN</sequence>
<dbReference type="InterPro" id="IPR027417">
    <property type="entry name" value="P-loop_NTPase"/>
</dbReference>
<evidence type="ECO:0000259" key="1">
    <source>
        <dbReference type="PROSITE" id="PS50031"/>
    </source>
</evidence>
<dbReference type="Gene3D" id="1.10.238.10">
    <property type="entry name" value="EF-hand"/>
    <property type="match status" value="1"/>
</dbReference>
<gene>
    <name evidence="3" type="primary">LOC115228591</name>
</gene>
<accession>A0A6P7TYJ9</accession>
<dbReference type="Pfam" id="PF12763">
    <property type="entry name" value="EH"/>
    <property type="match status" value="1"/>
</dbReference>
<name>A0A6P7TYJ9_9MOLL</name>
<protein>
    <submittedName>
        <fullName evidence="3">EH domain-containing protein 2-like</fullName>
    </submittedName>
</protein>
<dbReference type="SUPFAM" id="SSF47473">
    <property type="entry name" value="EF-hand"/>
    <property type="match status" value="1"/>
</dbReference>
<dbReference type="InterPro" id="IPR011992">
    <property type="entry name" value="EF-hand-dom_pair"/>
</dbReference>
<feature type="domain" description="EH" evidence="1">
    <location>
        <begin position="256"/>
        <end position="344"/>
    </location>
</feature>
<dbReference type="InterPro" id="IPR051943">
    <property type="entry name" value="TRAFAC_Dynamin-like_GTPase"/>
</dbReference>
<dbReference type="InterPro" id="IPR000261">
    <property type="entry name" value="EH_dom"/>
</dbReference>
<dbReference type="PANTHER" id="PTHR43681:SF1">
    <property type="entry name" value="SARCALUMENIN"/>
    <property type="match status" value="1"/>
</dbReference>
<dbReference type="PROSITE" id="PS50031">
    <property type="entry name" value="EH"/>
    <property type="match status" value="1"/>
</dbReference>
<dbReference type="InterPro" id="IPR045063">
    <property type="entry name" value="Dynamin_N"/>
</dbReference>
<keyword evidence="2" id="KW-1185">Reference proteome</keyword>
<dbReference type="RefSeq" id="XP_029655010.1">
    <property type="nucleotide sequence ID" value="XM_029799150.1"/>
</dbReference>
<dbReference type="Proteomes" id="UP000515154">
    <property type="component" value="Unplaced"/>
</dbReference>
<reference evidence="3" key="1">
    <citation type="submission" date="2025-08" db="UniProtKB">
        <authorList>
            <consortium name="RefSeq"/>
        </authorList>
    </citation>
    <scope>IDENTIFICATION</scope>
</reference>
<dbReference type="SMART" id="SM00027">
    <property type="entry name" value="EH"/>
    <property type="match status" value="1"/>
</dbReference>
<dbReference type="SUPFAM" id="SSF52540">
    <property type="entry name" value="P-loop containing nucleoside triphosphate hydrolases"/>
    <property type="match status" value="1"/>
</dbReference>
<evidence type="ECO:0000313" key="3">
    <source>
        <dbReference type="RefSeq" id="XP_029655010.1"/>
    </source>
</evidence>
<dbReference type="Pfam" id="PF00350">
    <property type="entry name" value="Dynamin_N"/>
    <property type="match status" value="1"/>
</dbReference>
<organism evidence="2 3">
    <name type="scientific">Octopus sinensis</name>
    <name type="common">East Asian common octopus</name>
    <dbReference type="NCBI Taxonomy" id="2607531"/>
    <lineage>
        <taxon>Eukaryota</taxon>
        <taxon>Metazoa</taxon>
        <taxon>Spiralia</taxon>
        <taxon>Lophotrochozoa</taxon>
        <taxon>Mollusca</taxon>
        <taxon>Cephalopoda</taxon>
        <taxon>Coleoidea</taxon>
        <taxon>Octopodiformes</taxon>
        <taxon>Octopoda</taxon>
        <taxon>Incirrata</taxon>
        <taxon>Octopodidae</taxon>
        <taxon>Octopus</taxon>
    </lineage>
</organism>
<dbReference type="AlphaFoldDB" id="A0A6P7TYJ9"/>
<evidence type="ECO:0000313" key="2">
    <source>
        <dbReference type="Proteomes" id="UP000515154"/>
    </source>
</evidence>
<dbReference type="Gene3D" id="3.40.50.300">
    <property type="entry name" value="P-loop containing nucleotide triphosphate hydrolases"/>
    <property type="match status" value="1"/>
</dbReference>
<dbReference type="PANTHER" id="PTHR43681">
    <property type="entry name" value="TRANSMEMBRANE GTPASE FZO"/>
    <property type="match status" value="1"/>
</dbReference>